<dbReference type="SMART" id="SM00881">
    <property type="entry name" value="CoA_binding"/>
    <property type="match status" value="1"/>
</dbReference>
<comment type="caution">
    <text evidence="2">The sequence shown here is derived from an EMBL/GenBank/DDBJ whole genome shotgun (WGS) entry which is preliminary data.</text>
</comment>
<evidence type="ECO:0000313" key="3">
    <source>
        <dbReference type="Proteomes" id="UP000634011"/>
    </source>
</evidence>
<dbReference type="InterPro" id="IPR036291">
    <property type="entry name" value="NAD(P)-bd_dom_sf"/>
</dbReference>
<accession>A0A923HCL6</accession>
<evidence type="ECO:0000259" key="1">
    <source>
        <dbReference type="SMART" id="SM00881"/>
    </source>
</evidence>
<keyword evidence="3" id="KW-1185">Reference proteome</keyword>
<organism evidence="2 3">
    <name type="scientific">Undibacterium jejuense</name>
    <dbReference type="NCBI Taxonomy" id="1344949"/>
    <lineage>
        <taxon>Bacteria</taxon>
        <taxon>Pseudomonadati</taxon>
        <taxon>Pseudomonadota</taxon>
        <taxon>Betaproteobacteria</taxon>
        <taxon>Burkholderiales</taxon>
        <taxon>Oxalobacteraceae</taxon>
        <taxon>Undibacterium</taxon>
    </lineage>
</organism>
<dbReference type="RefSeq" id="WP_186912095.1">
    <property type="nucleotide sequence ID" value="NZ_JACOFV010000006.1"/>
</dbReference>
<dbReference type="Proteomes" id="UP000634011">
    <property type="component" value="Unassembled WGS sequence"/>
</dbReference>
<dbReference type="PANTHER" id="PTHR33303:SF2">
    <property type="entry name" value="COA-BINDING DOMAIN-CONTAINING PROTEIN"/>
    <property type="match status" value="1"/>
</dbReference>
<dbReference type="Pfam" id="PF13380">
    <property type="entry name" value="CoA_binding_2"/>
    <property type="match status" value="1"/>
</dbReference>
<dbReference type="Gene3D" id="3.40.50.720">
    <property type="entry name" value="NAD(P)-binding Rossmann-like Domain"/>
    <property type="match status" value="1"/>
</dbReference>
<sequence>MADIADLLRKSKTIAVVGLSPKIHRASYSVAADMQAHGYRIIPINPREAGKMILSERCYADLAEAQQHHHIDIVDCFRSADDIPPIAQAAIQIGARCLWMQSGIVNIDAARSAHEAGLIVVMDRCLKIEHQRLLVNINTYTESQ</sequence>
<evidence type="ECO:0000313" key="2">
    <source>
        <dbReference type="EMBL" id="MBC3862057.1"/>
    </source>
</evidence>
<feature type="domain" description="CoA-binding" evidence="1">
    <location>
        <begin position="7"/>
        <end position="104"/>
    </location>
</feature>
<dbReference type="PANTHER" id="PTHR33303">
    <property type="entry name" value="CYTOPLASMIC PROTEIN-RELATED"/>
    <property type="match status" value="1"/>
</dbReference>
<protein>
    <submittedName>
        <fullName evidence="2">CoA-binding protein</fullName>
    </submittedName>
</protein>
<proteinExistence type="predicted"/>
<gene>
    <name evidence="2" type="ORF">H8K32_08115</name>
</gene>
<dbReference type="EMBL" id="JACOFV010000006">
    <property type="protein sequence ID" value="MBC3862057.1"/>
    <property type="molecule type" value="Genomic_DNA"/>
</dbReference>
<reference evidence="2" key="1">
    <citation type="submission" date="2020-08" db="EMBL/GenBank/DDBJ databases">
        <title>Novel species isolated from subtropical streams in China.</title>
        <authorList>
            <person name="Lu H."/>
        </authorList>
    </citation>
    <scope>NUCLEOTIDE SEQUENCE</scope>
    <source>
        <strain evidence="2">KACC 12607</strain>
    </source>
</reference>
<dbReference type="AlphaFoldDB" id="A0A923HCL6"/>
<dbReference type="InterPro" id="IPR003781">
    <property type="entry name" value="CoA-bd"/>
</dbReference>
<name>A0A923HCL6_9BURK</name>
<dbReference type="SUPFAM" id="SSF51735">
    <property type="entry name" value="NAD(P)-binding Rossmann-fold domains"/>
    <property type="match status" value="1"/>
</dbReference>